<name>K5UGA4_PHACS</name>
<evidence type="ECO:0000256" key="1">
    <source>
        <dbReference type="SAM" id="MobiDB-lite"/>
    </source>
</evidence>
<dbReference type="EMBL" id="JH930987">
    <property type="protein sequence ID" value="EKM48506.1"/>
    <property type="molecule type" value="Genomic_DNA"/>
</dbReference>
<feature type="compositionally biased region" description="Basic residues" evidence="1">
    <location>
        <begin position="96"/>
        <end position="105"/>
    </location>
</feature>
<dbReference type="RefSeq" id="XP_007402942.1">
    <property type="nucleotide sequence ID" value="XM_007402880.1"/>
</dbReference>
<protein>
    <submittedName>
        <fullName evidence="2">Uncharacterized protein</fullName>
    </submittedName>
</protein>
<accession>K5UGA4</accession>
<feature type="compositionally biased region" description="Polar residues" evidence="1">
    <location>
        <begin position="27"/>
        <end position="37"/>
    </location>
</feature>
<feature type="compositionally biased region" description="Polar residues" evidence="1">
    <location>
        <begin position="1"/>
        <end position="16"/>
    </location>
</feature>
<feature type="region of interest" description="Disordered" evidence="1">
    <location>
        <begin position="1"/>
        <end position="60"/>
    </location>
</feature>
<feature type="non-terminal residue" evidence="2">
    <location>
        <position position="290"/>
    </location>
</feature>
<feature type="region of interest" description="Disordered" evidence="1">
    <location>
        <begin position="79"/>
        <end position="181"/>
    </location>
</feature>
<organism evidence="2 3">
    <name type="scientific">Phanerochaete carnosa (strain HHB-10118-sp)</name>
    <name type="common">White-rot fungus</name>
    <name type="synonym">Peniophora carnosa</name>
    <dbReference type="NCBI Taxonomy" id="650164"/>
    <lineage>
        <taxon>Eukaryota</taxon>
        <taxon>Fungi</taxon>
        <taxon>Dikarya</taxon>
        <taxon>Basidiomycota</taxon>
        <taxon>Agaricomycotina</taxon>
        <taxon>Agaricomycetes</taxon>
        <taxon>Polyporales</taxon>
        <taxon>Phanerochaetaceae</taxon>
        <taxon>Phanerochaete</taxon>
    </lineage>
</organism>
<dbReference type="HOGENOM" id="CLU_961563_0_0_1"/>
<feature type="compositionally biased region" description="Low complexity" evidence="1">
    <location>
        <begin position="145"/>
        <end position="161"/>
    </location>
</feature>
<feature type="compositionally biased region" description="Polar residues" evidence="1">
    <location>
        <begin position="106"/>
        <end position="123"/>
    </location>
</feature>
<reference evidence="2 3" key="1">
    <citation type="journal article" date="2012" name="BMC Genomics">
        <title>Comparative genomics of the white-rot fungi, Phanerochaete carnosa and P. chrysosporium, to elucidate the genetic basis of the distinct wood types they colonize.</title>
        <authorList>
            <person name="Suzuki H."/>
            <person name="MacDonald J."/>
            <person name="Syed K."/>
            <person name="Salamov A."/>
            <person name="Hori C."/>
            <person name="Aerts A."/>
            <person name="Henrissat B."/>
            <person name="Wiebenga A."/>
            <person name="vanKuyk P.A."/>
            <person name="Barry K."/>
            <person name="Lindquist E."/>
            <person name="LaButti K."/>
            <person name="Lapidus A."/>
            <person name="Lucas S."/>
            <person name="Coutinho P."/>
            <person name="Gong Y."/>
            <person name="Samejima M."/>
            <person name="Mahadevan R."/>
            <person name="Abou-Zaid M."/>
            <person name="de Vries R.P."/>
            <person name="Igarashi K."/>
            <person name="Yadav J.S."/>
            <person name="Grigoriev I.V."/>
            <person name="Master E.R."/>
        </authorList>
    </citation>
    <scope>NUCLEOTIDE SEQUENCE [LARGE SCALE GENOMIC DNA]</scope>
    <source>
        <strain evidence="2 3">HHB-10118-sp</strain>
    </source>
</reference>
<dbReference type="GeneID" id="18911969"/>
<gene>
    <name evidence="2" type="ORF">PHACADRAFT_202730</name>
</gene>
<dbReference type="Proteomes" id="UP000008370">
    <property type="component" value="Unassembled WGS sequence"/>
</dbReference>
<dbReference type="KEGG" id="pco:PHACADRAFT_202730"/>
<dbReference type="InParanoid" id="K5UGA4"/>
<evidence type="ECO:0000313" key="3">
    <source>
        <dbReference type="Proteomes" id="UP000008370"/>
    </source>
</evidence>
<evidence type="ECO:0000313" key="2">
    <source>
        <dbReference type="EMBL" id="EKM48506.1"/>
    </source>
</evidence>
<proteinExistence type="predicted"/>
<dbReference type="AlphaFoldDB" id="K5UGA4"/>
<sequence>MPACSQANPSLSNVQNAAAPPHPTAPSSFQLLNVTPPVSNPPQPSTADATTRRKHKRCGKVTAACERQLPKFQCEQQGECAIHKLPRMNNTSSNSRPKKEKKNSPRSRGNTNQHPSNQSTGPSAITLAVPPPQPGPVMAKTVPCASQPTSTDTSAQTQSTPVESMPSLARSQPKSTATAVPAAAATLGPQKTDRVYKMHMKSSFSESYLQNQHEKMLLQNKNLNAKKIKEKVSEKVQIVIWDTWVQAQNVKGQPRLVSYPVPPGNVRTNGELAVKIDAELFKAWRMDQPP</sequence>
<keyword evidence="3" id="KW-1185">Reference proteome</keyword>